<dbReference type="InterPro" id="IPR011053">
    <property type="entry name" value="Single_hybrid_motif"/>
</dbReference>
<dbReference type="EMBL" id="BAEM01000034">
    <property type="protein sequence ID" value="GAC10720.1"/>
    <property type="molecule type" value="Genomic_DNA"/>
</dbReference>
<dbReference type="PANTHER" id="PTHR43842">
    <property type="entry name" value="PROPIONYL-COA CARBOXYLASE BETA CHAIN"/>
    <property type="match status" value="1"/>
</dbReference>
<dbReference type="SUPFAM" id="SSF52096">
    <property type="entry name" value="ClpP/crotonase"/>
    <property type="match status" value="2"/>
</dbReference>
<accession>A0AAV3V1X7</accession>
<sequence length="601" mass="64297">MSHSSIITASSIAVVSDISVLQGQSVTKGQTVLTLHIMGTDLPVVASHTGRVKRVWVKVDDEVEVEQKLLEIVDESQLAVAEATEAQVMSSTDKALSEFEKRKASTLDEVRSTQLAKRQAQGFRSARQNLAQICDVQQFMEYGQFAVAAQRQRRDYQQLKTATAADGIITGVGEINRPQGASASTQAYKTAIVINDYSVLAGTQGFFHHQKLDRILAVAQAQSLPVIMFTEGGGGRPGDTDITIVNSGLQCASFSSWAALSDVVPRIAIANGYCFAGNAALFGAADIRIATKKSWIGMAGPAMIEGGGLGKVSAKDIGPIETQASNGVVDIVADDEIHASELAKRCLGYFQGPIEYSPQEQVEKDAQQIALRDVLPDDRRFVYDIRKAIAILGDEDSFTELQRQFGGAIITGFMRMQGKPVGVLASDCKVLGGAIDVEAGEKAAEFMRLCNAFSIPLISLCDTPGFMVGPEHEQRGAVRRLSALFTSGAKLTVPLIAVAIRKCYGLGAQALLGGSTMKPQYMLSWPTGEFGGMGLEGAVKLGFSKELAAQEDPHARQQLFEKLVAKQYANGQATEVASVLEIDAVIDPASTRTAILQTLFS</sequence>
<dbReference type="RefSeq" id="WP_007988908.1">
    <property type="nucleotide sequence ID" value="NZ_BAEM01000034.1"/>
</dbReference>
<organism evidence="2 3">
    <name type="scientific">Paraglaciecola chathamensis S18K6</name>
    <dbReference type="NCBI Taxonomy" id="1127672"/>
    <lineage>
        <taxon>Bacteria</taxon>
        <taxon>Pseudomonadati</taxon>
        <taxon>Pseudomonadota</taxon>
        <taxon>Gammaproteobacteria</taxon>
        <taxon>Alteromonadales</taxon>
        <taxon>Alteromonadaceae</taxon>
        <taxon>Paraglaciecola</taxon>
    </lineage>
</organism>
<dbReference type="InterPro" id="IPR011763">
    <property type="entry name" value="COA_CT_C"/>
</dbReference>
<dbReference type="Gene3D" id="3.90.226.10">
    <property type="entry name" value="2-enoyl-CoA Hydratase, Chain A, domain 1"/>
    <property type="match status" value="2"/>
</dbReference>
<comment type="caution">
    <text evidence="2">The sequence shown here is derived from an EMBL/GenBank/DDBJ whole genome shotgun (WGS) entry which is preliminary data.</text>
</comment>
<dbReference type="CDD" id="cd06850">
    <property type="entry name" value="biotinyl_domain"/>
    <property type="match status" value="1"/>
</dbReference>
<dbReference type="InterPro" id="IPR000089">
    <property type="entry name" value="Biotin_lipoyl"/>
</dbReference>
<dbReference type="InterPro" id="IPR029045">
    <property type="entry name" value="ClpP/crotonase-like_dom_sf"/>
</dbReference>
<name>A0AAV3V1X7_9ALTE</name>
<dbReference type="Pfam" id="PF00364">
    <property type="entry name" value="Biotin_lipoyl"/>
    <property type="match status" value="1"/>
</dbReference>
<dbReference type="GO" id="GO:0004658">
    <property type="term" value="F:propionyl-CoA carboxylase activity"/>
    <property type="evidence" value="ECO:0007669"/>
    <property type="project" value="TreeGrafter"/>
</dbReference>
<evidence type="ECO:0000259" key="1">
    <source>
        <dbReference type="PROSITE" id="PS50989"/>
    </source>
</evidence>
<dbReference type="Proteomes" id="UP000006320">
    <property type="component" value="Unassembled WGS sequence"/>
</dbReference>
<dbReference type="Gene3D" id="2.40.50.100">
    <property type="match status" value="1"/>
</dbReference>
<evidence type="ECO:0000313" key="2">
    <source>
        <dbReference type="EMBL" id="GAC10720.1"/>
    </source>
</evidence>
<proteinExistence type="predicted"/>
<dbReference type="Pfam" id="PF01039">
    <property type="entry name" value="Carboxyl_trans"/>
    <property type="match status" value="1"/>
</dbReference>
<dbReference type="PANTHER" id="PTHR43842:SF2">
    <property type="entry name" value="PROPIONYL-COA CARBOXYLASE BETA CHAIN, MITOCHONDRIAL"/>
    <property type="match status" value="1"/>
</dbReference>
<evidence type="ECO:0000313" key="3">
    <source>
        <dbReference type="Proteomes" id="UP000006320"/>
    </source>
</evidence>
<reference evidence="2 3" key="1">
    <citation type="journal article" date="2017" name="Antonie Van Leeuwenhoek">
        <title>Rhizobium rhizosphaerae sp. nov., a novel species isolated from rice rhizosphere.</title>
        <authorList>
            <person name="Zhao J.J."/>
            <person name="Zhang J."/>
            <person name="Zhang R.J."/>
            <person name="Zhang C.W."/>
            <person name="Yin H.Q."/>
            <person name="Zhang X.X."/>
        </authorList>
    </citation>
    <scope>NUCLEOTIDE SEQUENCE [LARGE SCALE GENOMIC DNA]</scope>
    <source>
        <strain evidence="2 3">S18K6</strain>
    </source>
</reference>
<dbReference type="AlphaFoldDB" id="A0AAV3V1X7"/>
<dbReference type="InterPro" id="IPR034733">
    <property type="entry name" value="AcCoA_carboxyl_beta"/>
</dbReference>
<dbReference type="InterPro" id="IPR051047">
    <property type="entry name" value="AccD/PCCB"/>
</dbReference>
<protein>
    <recommendedName>
        <fullName evidence="1">CoA carboxyltransferase C-terminal domain-containing protein</fullName>
    </recommendedName>
</protein>
<dbReference type="PRINTS" id="PR01490">
    <property type="entry name" value="RTXTOXIND"/>
</dbReference>
<feature type="domain" description="CoA carboxyltransferase C-terminal" evidence="1">
    <location>
        <begin position="361"/>
        <end position="601"/>
    </location>
</feature>
<dbReference type="SUPFAM" id="SSF51230">
    <property type="entry name" value="Single hybrid motif"/>
    <property type="match status" value="1"/>
</dbReference>
<dbReference type="PROSITE" id="PS50989">
    <property type="entry name" value="COA_CT_CTER"/>
    <property type="match status" value="1"/>
</dbReference>
<gene>
    <name evidence="2" type="ORF">GCHA_2777</name>
</gene>